<dbReference type="Proteomes" id="UP001412067">
    <property type="component" value="Unassembled WGS sequence"/>
</dbReference>
<dbReference type="InterPro" id="IPR039199">
    <property type="entry name" value="FAM91"/>
</dbReference>
<dbReference type="InterPro" id="IPR028091">
    <property type="entry name" value="FAM91_N_dom"/>
</dbReference>
<name>A0ABR2LV27_9ASPA</name>
<accession>A0ABR2LV27</accession>
<evidence type="ECO:0000259" key="4">
    <source>
        <dbReference type="Pfam" id="PF14648"/>
    </source>
</evidence>
<comment type="caution">
    <text evidence="5">The sequence shown here is derived from an EMBL/GenBank/DDBJ whole genome shotgun (WGS) entry which is preliminary data.</text>
</comment>
<dbReference type="EMBL" id="JBBWWR010000014">
    <property type="protein sequence ID" value="KAK8952719.1"/>
    <property type="molecule type" value="Genomic_DNA"/>
</dbReference>
<feature type="region of interest" description="Disordered" evidence="2">
    <location>
        <begin position="480"/>
        <end position="501"/>
    </location>
</feature>
<feature type="domain" description="FAM91 C-terminal" evidence="4">
    <location>
        <begin position="360"/>
        <end position="448"/>
    </location>
</feature>
<feature type="compositionally biased region" description="Polar residues" evidence="2">
    <location>
        <begin position="492"/>
        <end position="501"/>
    </location>
</feature>
<feature type="domain" description="FAM91 C-terminal" evidence="4">
    <location>
        <begin position="554"/>
        <end position="775"/>
    </location>
</feature>
<dbReference type="Pfam" id="PF14647">
    <property type="entry name" value="FAM91_N"/>
    <property type="match status" value="1"/>
</dbReference>
<sequence length="988" mass="110864">MQRVQATIEEQLILKSIKEECHWENLPKRLQSTISTKEEWHRRIIEHCIKKRLQWSTCFARKICKEGEYYEDMMRYLRKNLALFPYHLAEYVCRVMRISPFKYYCDMIYEVMKNEQPYDSIPNFSAADALRLTGIGRNEFIDIMNKCRSKKIMWKLNKSIAKELLPVQPVDFVVEPWWGVCLVNFTLEEFKKLTEEEMSTIDKVCKEEVNSFVIFDSSIVKGLFRRGLVYFDVPVYSDDRFKVSRLEGFISNREQSYEDPIEELLYAVFVVSSENATVAELSSTLQADLFQLQAAASFACRLGWAVKIIDPESVLKSSNVIMSSGTLLSDDEDGSIASISSETTQAHAVCSEHNRLHSETTRAALVVDANITSYLMMGSISPGLKSHAVTLYEAGKLSDPVIADLCKDLTTLEGKKFEGELQEFANHAFSLRCFLECLQSGGVVDNEIVNQASLEVDVQHTDSDVICLTVTDVDQVHECGSPRHHDGESLRSDYNQNSQVDSGRMYESDAPIFFEHEVLTKDSVEVDVVGTEDNDMQNNGRKVSVFDSVTELRRRKYRVDILRCESLAALAPATLERLFHRHYDIIVSMIPLPSSSILPGTSGPIHFGPPSYSSMSPWMKLVLYTTMGYGPVSVVLMKGQCLRMLPAPLFGCEKALIWSWDGSSISGLGGKFGGNLVNGNILLHCVNSLIKYSAVLIVPLKKHDLDKSGRITTVDIPLPLKNVDGSVAHVEDMGLIIEGSKSLNSLLYEISDRLGLWTIGYIRLLRVQKENKTESFGPNNENFAWLPLSIEFGIPLFSPKLCSRICDRVVSSCLLQSDSLSEHHEAMQDLRKKLHEICFKYHVTGPTAKIFYETDRIKDSPRLINYASGRLSPLLDPSTPMSGAACEPQRVKLANRHKGRTDVLSFDGSILRSHAPTPVEDSPLINVGKLESDDAESREIVLPGVDLLFDGSQLVPFDIGACLQARQPISLISEAAAASTLFQEDRAL</sequence>
<evidence type="ECO:0000256" key="1">
    <source>
        <dbReference type="ARBA" id="ARBA00010319"/>
    </source>
</evidence>
<evidence type="ECO:0000313" key="6">
    <source>
        <dbReference type="Proteomes" id="UP001412067"/>
    </source>
</evidence>
<evidence type="ECO:0000256" key="2">
    <source>
        <dbReference type="SAM" id="MobiDB-lite"/>
    </source>
</evidence>
<protein>
    <recommendedName>
        <fullName evidence="7">Protein FAM91A1</fullName>
    </recommendedName>
</protein>
<dbReference type="PANTHER" id="PTHR28441:SF2">
    <property type="entry name" value="PROTEIN FAM91A1"/>
    <property type="match status" value="1"/>
</dbReference>
<feature type="domain" description="FAM91 N-terminal" evidence="3">
    <location>
        <begin position="17"/>
        <end position="307"/>
    </location>
</feature>
<evidence type="ECO:0000313" key="5">
    <source>
        <dbReference type="EMBL" id="KAK8952719.1"/>
    </source>
</evidence>
<organism evidence="5 6">
    <name type="scientific">Platanthera guangdongensis</name>
    <dbReference type="NCBI Taxonomy" id="2320717"/>
    <lineage>
        <taxon>Eukaryota</taxon>
        <taxon>Viridiplantae</taxon>
        <taxon>Streptophyta</taxon>
        <taxon>Embryophyta</taxon>
        <taxon>Tracheophyta</taxon>
        <taxon>Spermatophyta</taxon>
        <taxon>Magnoliopsida</taxon>
        <taxon>Liliopsida</taxon>
        <taxon>Asparagales</taxon>
        <taxon>Orchidaceae</taxon>
        <taxon>Orchidoideae</taxon>
        <taxon>Orchideae</taxon>
        <taxon>Orchidinae</taxon>
        <taxon>Platanthera</taxon>
    </lineage>
</organism>
<keyword evidence="6" id="KW-1185">Reference proteome</keyword>
<dbReference type="PANTHER" id="PTHR28441">
    <property type="entry name" value="PROTEIN FAM91A1"/>
    <property type="match status" value="1"/>
</dbReference>
<dbReference type="InterPro" id="IPR028097">
    <property type="entry name" value="FAM91_C_dom"/>
</dbReference>
<gene>
    <name evidence="5" type="ORF">KSP40_PGU005746</name>
</gene>
<comment type="similarity">
    <text evidence="1">Belongs to the FAM91 family.</text>
</comment>
<reference evidence="5 6" key="1">
    <citation type="journal article" date="2022" name="Nat. Plants">
        <title>Genomes of leafy and leafless Platanthera orchids illuminate the evolution of mycoheterotrophy.</title>
        <authorList>
            <person name="Li M.H."/>
            <person name="Liu K.W."/>
            <person name="Li Z."/>
            <person name="Lu H.C."/>
            <person name="Ye Q.L."/>
            <person name="Zhang D."/>
            <person name="Wang J.Y."/>
            <person name="Li Y.F."/>
            <person name="Zhong Z.M."/>
            <person name="Liu X."/>
            <person name="Yu X."/>
            <person name="Liu D.K."/>
            <person name="Tu X.D."/>
            <person name="Liu B."/>
            <person name="Hao Y."/>
            <person name="Liao X.Y."/>
            <person name="Jiang Y.T."/>
            <person name="Sun W.H."/>
            <person name="Chen J."/>
            <person name="Chen Y.Q."/>
            <person name="Ai Y."/>
            <person name="Zhai J.W."/>
            <person name="Wu S.S."/>
            <person name="Zhou Z."/>
            <person name="Hsiao Y.Y."/>
            <person name="Wu W.L."/>
            <person name="Chen Y.Y."/>
            <person name="Lin Y.F."/>
            <person name="Hsu J.L."/>
            <person name="Li C.Y."/>
            <person name="Wang Z.W."/>
            <person name="Zhao X."/>
            <person name="Zhong W.Y."/>
            <person name="Ma X.K."/>
            <person name="Ma L."/>
            <person name="Huang J."/>
            <person name="Chen G.Z."/>
            <person name="Huang M.Z."/>
            <person name="Huang L."/>
            <person name="Peng D.H."/>
            <person name="Luo Y.B."/>
            <person name="Zou S.Q."/>
            <person name="Chen S.P."/>
            <person name="Lan S."/>
            <person name="Tsai W.C."/>
            <person name="Van de Peer Y."/>
            <person name="Liu Z.J."/>
        </authorList>
    </citation>
    <scope>NUCLEOTIDE SEQUENCE [LARGE SCALE GENOMIC DNA]</scope>
    <source>
        <strain evidence="5">Lor288</strain>
    </source>
</reference>
<feature type="domain" description="FAM91 C-terminal" evidence="4">
    <location>
        <begin position="778"/>
        <end position="840"/>
    </location>
</feature>
<evidence type="ECO:0008006" key="7">
    <source>
        <dbReference type="Google" id="ProtNLM"/>
    </source>
</evidence>
<feature type="compositionally biased region" description="Basic and acidic residues" evidence="2">
    <location>
        <begin position="480"/>
        <end position="491"/>
    </location>
</feature>
<dbReference type="Pfam" id="PF14648">
    <property type="entry name" value="FAM91_C"/>
    <property type="match status" value="3"/>
</dbReference>
<proteinExistence type="inferred from homology"/>
<evidence type="ECO:0000259" key="3">
    <source>
        <dbReference type="Pfam" id="PF14647"/>
    </source>
</evidence>